<dbReference type="Proteomes" id="UP000619761">
    <property type="component" value="Unassembled WGS sequence"/>
</dbReference>
<dbReference type="PANTHER" id="PTHR34219:SF1">
    <property type="entry name" value="PEPSY DOMAIN-CONTAINING PROTEIN"/>
    <property type="match status" value="1"/>
</dbReference>
<keyword evidence="4" id="KW-1185">Reference proteome</keyword>
<feature type="transmembrane region" description="Helical" evidence="2">
    <location>
        <begin position="200"/>
        <end position="222"/>
    </location>
</feature>
<dbReference type="Pfam" id="PF03929">
    <property type="entry name" value="PepSY_TM"/>
    <property type="match status" value="1"/>
</dbReference>
<feature type="transmembrane region" description="Helical" evidence="2">
    <location>
        <begin position="407"/>
        <end position="435"/>
    </location>
</feature>
<name>A0ABQ3B4C5_9GAMM</name>
<accession>A0ABQ3B4C5</accession>
<evidence type="ECO:0000313" key="4">
    <source>
        <dbReference type="Proteomes" id="UP000619761"/>
    </source>
</evidence>
<feature type="transmembrane region" description="Helical" evidence="2">
    <location>
        <begin position="21"/>
        <end position="45"/>
    </location>
</feature>
<evidence type="ECO:0000256" key="1">
    <source>
        <dbReference type="SAM" id="MobiDB-lite"/>
    </source>
</evidence>
<dbReference type="RefSeq" id="WP_189418701.1">
    <property type="nucleotide sequence ID" value="NZ_BMYZ01000002.1"/>
</dbReference>
<feature type="compositionally biased region" description="Basic and acidic residues" evidence="1">
    <location>
        <begin position="249"/>
        <end position="267"/>
    </location>
</feature>
<comment type="caution">
    <text evidence="3">The sequence shown here is derived from an EMBL/GenBank/DDBJ whole genome shotgun (WGS) entry which is preliminary data.</text>
</comment>
<feature type="transmembrane region" description="Helical" evidence="2">
    <location>
        <begin position="367"/>
        <end position="387"/>
    </location>
</feature>
<feature type="transmembrane region" description="Helical" evidence="2">
    <location>
        <begin position="149"/>
        <end position="170"/>
    </location>
</feature>
<reference evidence="4" key="1">
    <citation type="journal article" date="2019" name="Int. J. Syst. Evol. Microbiol.">
        <title>The Global Catalogue of Microorganisms (GCM) 10K type strain sequencing project: providing services to taxonomists for standard genome sequencing and annotation.</title>
        <authorList>
            <consortium name="The Broad Institute Genomics Platform"/>
            <consortium name="The Broad Institute Genome Sequencing Center for Infectious Disease"/>
            <person name="Wu L."/>
            <person name="Ma J."/>
        </authorList>
    </citation>
    <scope>NUCLEOTIDE SEQUENCE [LARGE SCALE GENOMIC DNA]</scope>
    <source>
        <strain evidence="4">KCTC 32239</strain>
    </source>
</reference>
<feature type="region of interest" description="Disordered" evidence="1">
    <location>
        <begin position="247"/>
        <end position="267"/>
    </location>
</feature>
<protein>
    <submittedName>
        <fullName evidence="3">Membrane protein</fullName>
    </submittedName>
</protein>
<gene>
    <name evidence="3" type="ORF">GCM10011613_22750</name>
</gene>
<keyword evidence="2" id="KW-0812">Transmembrane</keyword>
<dbReference type="EMBL" id="BMYZ01000002">
    <property type="protein sequence ID" value="GGY77620.1"/>
    <property type="molecule type" value="Genomic_DNA"/>
</dbReference>
<evidence type="ECO:0000256" key="2">
    <source>
        <dbReference type="SAM" id="Phobius"/>
    </source>
</evidence>
<keyword evidence="2" id="KW-0472">Membrane</keyword>
<sequence>MEAVSASDKKSKQLYRTLWRWHFYAGVFAIPFVIILAITGSLYLFKPQLDAIHDAPYRNLALNGDRSTPEQQVAAAIAAVPNSKFVAYELPREQSDAVNILLNQHGEKIRAYVHPNNLQVLLVEQEEKRFLRIVHDIHGELLLGKTGSILVELAACWAIVLVLTGIYLWWPRNAKGIAGVLYPRLSFKGRLFWRDLHSVIGIWISFFVLFLLLSGLPWTLVWGSAFKEVRELTGTSAVQQDWVNAGRKNTADQHSHDHSAHEDHAEHQADMNGVNTKAASLNKIVAGAQNLQLAYPVLISPPSAKSPDWSAKSNAQNRPLRADAYFSATSGELTRQQHFSQRHMIDRAVGIGVAAHEGQLFGWLNQLLGLLTAMGLIALSISGFIMWRKRAPQSALGAPPAMPEAKIGMGFVIIIFAAAILLPVLGASLIVIFLLEKILFSRWTKARIWLGL</sequence>
<dbReference type="InterPro" id="IPR005625">
    <property type="entry name" value="PepSY-ass_TM"/>
</dbReference>
<proteinExistence type="predicted"/>
<evidence type="ECO:0000313" key="3">
    <source>
        <dbReference type="EMBL" id="GGY77620.1"/>
    </source>
</evidence>
<organism evidence="3 4">
    <name type="scientific">Cellvibrio zantedeschiae</name>
    <dbReference type="NCBI Taxonomy" id="1237077"/>
    <lineage>
        <taxon>Bacteria</taxon>
        <taxon>Pseudomonadati</taxon>
        <taxon>Pseudomonadota</taxon>
        <taxon>Gammaproteobacteria</taxon>
        <taxon>Cellvibrionales</taxon>
        <taxon>Cellvibrionaceae</taxon>
        <taxon>Cellvibrio</taxon>
    </lineage>
</organism>
<keyword evidence="2" id="KW-1133">Transmembrane helix</keyword>
<dbReference type="PANTHER" id="PTHR34219">
    <property type="entry name" value="IRON-REGULATED INNER MEMBRANE PROTEIN-RELATED"/>
    <property type="match status" value="1"/>
</dbReference>